<proteinExistence type="predicted"/>
<keyword evidence="2" id="KW-1185">Reference proteome</keyword>
<organism evidence="1 2">
    <name type="scientific">Actinomadura litoris</name>
    <dbReference type="NCBI Taxonomy" id="2678616"/>
    <lineage>
        <taxon>Bacteria</taxon>
        <taxon>Bacillati</taxon>
        <taxon>Actinomycetota</taxon>
        <taxon>Actinomycetes</taxon>
        <taxon>Streptosporangiales</taxon>
        <taxon>Thermomonosporaceae</taxon>
        <taxon>Actinomadura</taxon>
    </lineage>
</organism>
<name>A0A7K1L3P8_9ACTN</name>
<dbReference type="Proteomes" id="UP000432015">
    <property type="component" value="Unassembled WGS sequence"/>
</dbReference>
<protein>
    <submittedName>
        <fullName evidence="1">Uncharacterized protein</fullName>
    </submittedName>
</protein>
<dbReference type="EMBL" id="WOFH01000007">
    <property type="protein sequence ID" value="MUN38990.1"/>
    <property type="molecule type" value="Genomic_DNA"/>
</dbReference>
<reference evidence="1 2" key="1">
    <citation type="submission" date="2019-11" db="EMBL/GenBank/DDBJ databases">
        <authorList>
            <person name="Cao P."/>
        </authorList>
    </citation>
    <scope>NUCLEOTIDE SEQUENCE [LARGE SCALE GENOMIC DNA]</scope>
    <source>
        <strain evidence="1 2">NEAU-AAG5</strain>
    </source>
</reference>
<evidence type="ECO:0000313" key="1">
    <source>
        <dbReference type="EMBL" id="MUN38990.1"/>
    </source>
</evidence>
<evidence type="ECO:0000313" key="2">
    <source>
        <dbReference type="Proteomes" id="UP000432015"/>
    </source>
</evidence>
<accession>A0A7K1L3P8</accession>
<dbReference type="RefSeq" id="WP_156218180.1">
    <property type="nucleotide sequence ID" value="NZ_WOFH01000007.1"/>
</dbReference>
<dbReference type="AlphaFoldDB" id="A0A7K1L3P8"/>
<gene>
    <name evidence="1" type="ORF">GNZ18_20630</name>
</gene>
<sequence>MASKITANVNSVAELARTLTGEMAKLAEMRASMTGLAEALTAEGPDRPVEVPPSALGISDADPDGLLYAALTSGDARAVAEALGKLAGARLTREAPVRGQ</sequence>
<comment type="caution">
    <text evidence="1">The sequence shown here is derived from an EMBL/GenBank/DDBJ whole genome shotgun (WGS) entry which is preliminary data.</text>
</comment>